<keyword evidence="3" id="KW-1185">Reference proteome</keyword>
<dbReference type="Proteomes" id="UP000269721">
    <property type="component" value="Unassembled WGS sequence"/>
</dbReference>
<dbReference type="EMBL" id="KZ994519">
    <property type="protein sequence ID" value="RKO92726.1"/>
    <property type="molecule type" value="Genomic_DNA"/>
</dbReference>
<gene>
    <name evidence="2" type="ORF">BDK51DRAFT_43001</name>
</gene>
<protein>
    <submittedName>
        <fullName evidence="2">Uncharacterized protein</fullName>
    </submittedName>
</protein>
<accession>A0A4P9WPJ1</accession>
<sequence>MIWDHPQQTSYSAGFGQGAVKRWGDEVLLHAASWQVYQLSSAFNPSPVRNVKPSACLLLGPPFSQRSQQQPTCLCTNAFNPSPVRNVKPSACLLLGPPFSQRSQQQPTCLCTNAFNPSPVRNVKPSACLLLGPPFSQRSQQQPTCLCTNAFNPSPVELRGIKPEPEPSFGSTQLELDSTGRGVLLAATMTPRHSDSGSVTPLPKELHNGDPNVDS</sequence>
<name>A0A4P9WPJ1_9FUNG</name>
<proteinExistence type="predicted"/>
<evidence type="ECO:0000256" key="1">
    <source>
        <dbReference type="SAM" id="MobiDB-lite"/>
    </source>
</evidence>
<reference evidence="3" key="1">
    <citation type="journal article" date="2018" name="Nat. Microbiol.">
        <title>Leveraging single-cell genomics to expand the fungal tree of life.</title>
        <authorList>
            <person name="Ahrendt S.R."/>
            <person name="Quandt C.A."/>
            <person name="Ciobanu D."/>
            <person name="Clum A."/>
            <person name="Salamov A."/>
            <person name="Andreopoulos B."/>
            <person name="Cheng J.F."/>
            <person name="Woyke T."/>
            <person name="Pelin A."/>
            <person name="Henrissat B."/>
            <person name="Reynolds N.K."/>
            <person name="Benny G.L."/>
            <person name="Smith M.E."/>
            <person name="James T.Y."/>
            <person name="Grigoriev I.V."/>
        </authorList>
    </citation>
    <scope>NUCLEOTIDE SEQUENCE [LARGE SCALE GENOMIC DNA]</scope>
</reference>
<dbReference type="AlphaFoldDB" id="A0A4P9WPJ1"/>
<evidence type="ECO:0000313" key="3">
    <source>
        <dbReference type="Proteomes" id="UP000269721"/>
    </source>
</evidence>
<evidence type="ECO:0000313" key="2">
    <source>
        <dbReference type="EMBL" id="RKO92726.1"/>
    </source>
</evidence>
<organism evidence="2 3">
    <name type="scientific">Blyttiomyces helicus</name>
    <dbReference type="NCBI Taxonomy" id="388810"/>
    <lineage>
        <taxon>Eukaryota</taxon>
        <taxon>Fungi</taxon>
        <taxon>Fungi incertae sedis</taxon>
        <taxon>Chytridiomycota</taxon>
        <taxon>Chytridiomycota incertae sedis</taxon>
        <taxon>Chytridiomycetes</taxon>
        <taxon>Chytridiomycetes incertae sedis</taxon>
        <taxon>Blyttiomyces</taxon>
    </lineage>
</organism>
<feature type="region of interest" description="Disordered" evidence="1">
    <location>
        <begin position="188"/>
        <end position="215"/>
    </location>
</feature>